<comment type="caution">
    <text evidence="1">The sequence shown here is derived from an EMBL/GenBank/DDBJ whole genome shotgun (WGS) entry which is preliminary data.</text>
</comment>
<organism evidence="1 2">
    <name type="scientific">Rathayibacter rubneri</name>
    <dbReference type="NCBI Taxonomy" id="2950106"/>
    <lineage>
        <taxon>Bacteria</taxon>
        <taxon>Bacillati</taxon>
        <taxon>Actinomycetota</taxon>
        <taxon>Actinomycetes</taxon>
        <taxon>Micrococcales</taxon>
        <taxon>Microbacteriaceae</taxon>
        <taxon>Rathayibacter</taxon>
    </lineage>
</organism>
<evidence type="ECO:0000313" key="2">
    <source>
        <dbReference type="Proteomes" id="UP001155240"/>
    </source>
</evidence>
<dbReference type="EMBL" id="JAMRYM010000076">
    <property type="protein sequence ID" value="MCM6763663.1"/>
    <property type="molecule type" value="Genomic_DNA"/>
</dbReference>
<protein>
    <submittedName>
        <fullName evidence="1">Uncharacterized protein</fullName>
    </submittedName>
</protein>
<reference evidence="1" key="1">
    <citation type="submission" date="2022-06" db="EMBL/GenBank/DDBJ databases">
        <title>Whole genome shotgun sequencing (WGS) of Rathayibacter sp. ZW T2_19, isolated from stored onions (Allium cepa).</title>
        <authorList>
            <person name="Stoll D.A."/>
            <person name="Huch M."/>
        </authorList>
    </citation>
    <scope>NUCLEOTIDE SEQUENCE</scope>
    <source>
        <strain evidence="1">ZW T2_19</strain>
    </source>
</reference>
<sequence>MSSAGRASRRLRFGGRIAGLGTASGTRLVLGLWERTPFGAFSDAMIERADGHRMLIAPTREVADFIASTYEFDEVVVAPVATRRIPGGLRVTAGGLDAVLRLGGVTPLGRLLRIVPRPIAESPAWLTAISPVASLLVRGVSTAGSAGGGRREYYGVRTIRSVLGVTASLDGVDLGGLRPLSPPVRFGFSSAPAAPAIVDVTTTIALPRGGSSALARDDREGRAS</sequence>
<dbReference type="Proteomes" id="UP001155240">
    <property type="component" value="Unassembled WGS sequence"/>
</dbReference>
<dbReference type="RefSeq" id="WP_251946914.1">
    <property type="nucleotide sequence ID" value="NZ_JAMRYM010000076.1"/>
</dbReference>
<proteinExistence type="predicted"/>
<dbReference type="AlphaFoldDB" id="A0A9X2IUM8"/>
<accession>A0A9X2IUM8</accession>
<keyword evidence="2" id="KW-1185">Reference proteome</keyword>
<gene>
    <name evidence="1" type="ORF">NB037_14675</name>
</gene>
<evidence type="ECO:0000313" key="1">
    <source>
        <dbReference type="EMBL" id="MCM6763663.1"/>
    </source>
</evidence>
<name>A0A9X2IUM8_9MICO</name>